<dbReference type="EMBL" id="QYBB01000036">
    <property type="protein sequence ID" value="RYC29949.1"/>
    <property type="molecule type" value="Genomic_DNA"/>
</dbReference>
<reference evidence="3 4" key="2">
    <citation type="submission" date="2019-02" db="EMBL/GenBank/DDBJ databases">
        <title>'Lichenibacterium ramalinii' gen. nov. sp. nov., 'Lichenibacterium minor' gen. nov. sp. nov.</title>
        <authorList>
            <person name="Pankratov T."/>
        </authorList>
    </citation>
    <scope>NUCLEOTIDE SEQUENCE [LARGE SCALE GENOMIC DNA]</scope>
    <source>
        <strain evidence="3 4">RmlP026</strain>
    </source>
</reference>
<feature type="region of interest" description="Disordered" evidence="1">
    <location>
        <begin position="1"/>
        <end position="28"/>
    </location>
</feature>
<dbReference type="InterPro" id="IPR000182">
    <property type="entry name" value="GNAT_dom"/>
</dbReference>
<protein>
    <submittedName>
        <fullName evidence="3">GNAT family N-acetyltransferase</fullName>
    </submittedName>
</protein>
<dbReference type="Pfam" id="PF18014">
    <property type="entry name" value="Acetyltransf_18"/>
    <property type="match status" value="1"/>
</dbReference>
<dbReference type="Gene3D" id="3.40.630.90">
    <property type="match status" value="1"/>
</dbReference>
<keyword evidence="4" id="KW-1185">Reference proteome</keyword>
<reference evidence="3 4" key="1">
    <citation type="submission" date="2018-12" db="EMBL/GenBank/DDBJ databases">
        <authorList>
            <person name="Grouzdev D.S."/>
            <person name="Krutkina M.S."/>
        </authorList>
    </citation>
    <scope>NUCLEOTIDE SEQUENCE [LARGE SCALE GENOMIC DNA]</scope>
    <source>
        <strain evidence="3 4">RmlP026</strain>
    </source>
</reference>
<proteinExistence type="predicted"/>
<feature type="compositionally biased region" description="Low complexity" evidence="1">
    <location>
        <begin position="1"/>
        <end position="14"/>
    </location>
</feature>
<organism evidence="3 4">
    <name type="scientific">Lichenibacterium minor</name>
    <dbReference type="NCBI Taxonomy" id="2316528"/>
    <lineage>
        <taxon>Bacteria</taxon>
        <taxon>Pseudomonadati</taxon>
        <taxon>Pseudomonadota</taxon>
        <taxon>Alphaproteobacteria</taxon>
        <taxon>Hyphomicrobiales</taxon>
        <taxon>Lichenihabitantaceae</taxon>
        <taxon>Lichenibacterium</taxon>
    </lineage>
</organism>
<feature type="domain" description="N-acetyltransferase" evidence="2">
    <location>
        <begin position="36"/>
        <end position="172"/>
    </location>
</feature>
<dbReference type="OrthoDB" id="8453373at2"/>
<evidence type="ECO:0000313" key="4">
    <source>
        <dbReference type="Proteomes" id="UP000290759"/>
    </source>
</evidence>
<dbReference type="InterPro" id="IPR016181">
    <property type="entry name" value="Acyl_CoA_acyltransferase"/>
</dbReference>
<dbReference type="PANTHER" id="PTHR47237">
    <property type="entry name" value="SLL0310 PROTEIN"/>
    <property type="match status" value="1"/>
</dbReference>
<dbReference type="Proteomes" id="UP000290759">
    <property type="component" value="Unassembled WGS sequence"/>
</dbReference>
<evidence type="ECO:0000259" key="2">
    <source>
        <dbReference type="PROSITE" id="PS51186"/>
    </source>
</evidence>
<dbReference type="PROSITE" id="PS51186">
    <property type="entry name" value="GNAT"/>
    <property type="match status" value="1"/>
</dbReference>
<evidence type="ECO:0000313" key="3">
    <source>
        <dbReference type="EMBL" id="RYC29949.1"/>
    </source>
</evidence>
<name>A0A4Q2U0J8_9HYPH</name>
<gene>
    <name evidence="3" type="ORF">D3273_21515</name>
</gene>
<dbReference type="CDD" id="cd04301">
    <property type="entry name" value="NAT_SF"/>
    <property type="match status" value="1"/>
</dbReference>
<dbReference type="GO" id="GO:0016747">
    <property type="term" value="F:acyltransferase activity, transferring groups other than amino-acyl groups"/>
    <property type="evidence" value="ECO:0007669"/>
    <property type="project" value="InterPro"/>
</dbReference>
<keyword evidence="3" id="KW-0808">Transferase</keyword>
<dbReference type="Pfam" id="PF13508">
    <property type="entry name" value="Acetyltransf_7"/>
    <property type="match status" value="1"/>
</dbReference>
<dbReference type="AlphaFoldDB" id="A0A4Q2U0J8"/>
<dbReference type="Gene3D" id="3.40.630.30">
    <property type="match status" value="1"/>
</dbReference>
<dbReference type="InterPro" id="IPR041496">
    <property type="entry name" value="YitH/HolE_GNAT"/>
</dbReference>
<sequence>MPDMVAARGRAATRSGGGRPRPVCRLSKGPTLTDVPRLRALSRADLAAAHGLSVDVGWPHRLDDWRLFLEVGHGIVAVDERDRVTATGMWWPFGDGLATIGMVIVAPALQGRGIGRSLMRTLIEAAGDRTVRLTATPAGRPLYESLGFRVTGSNDQHHGIADAAVAAETPARAAEDRDWAAIAALDAAAVGGDRTALLRTLRAVGTATVLERDGRVGGYAICRPFGRGHVVGPIVCADDAGAIALATPHVRAHDGRFLRVDAPGGDGPFTAFLAACGLANVDRSVRMTRGTPGEPGAVAAFALASQALG</sequence>
<dbReference type="SUPFAM" id="SSF55729">
    <property type="entry name" value="Acyl-CoA N-acyltransferases (Nat)"/>
    <property type="match status" value="1"/>
</dbReference>
<accession>A0A4Q2U0J8</accession>
<evidence type="ECO:0000256" key="1">
    <source>
        <dbReference type="SAM" id="MobiDB-lite"/>
    </source>
</evidence>
<dbReference type="PANTHER" id="PTHR47237:SF2">
    <property type="entry name" value="BLL4206 PROTEIN"/>
    <property type="match status" value="1"/>
</dbReference>
<comment type="caution">
    <text evidence="3">The sequence shown here is derived from an EMBL/GenBank/DDBJ whole genome shotgun (WGS) entry which is preliminary data.</text>
</comment>
<dbReference type="InterPro" id="IPR052729">
    <property type="entry name" value="Acyl/Acetyltrans_Enzymes"/>
</dbReference>